<dbReference type="SUPFAM" id="SSF48498">
    <property type="entry name" value="Tetracyclin repressor-like, C-terminal domain"/>
    <property type="match status" value="1"/>
</dbReference>
<evidence type="ECO:0000256" key="1">
    <source>
        <dbReference type="ARBA" id="ARBA00023015"/>
    </source>
</evidence>
<comment type="caution">
    <text evidence="7">The sequence shown here is derived from an EMBL/GenBank/DDBJ whole genome shotgun (WGS) entry which is preliminary data.</text>
</comment>
<evidence type="ECO:0000256" key="3">
    <source>
        <dbReference type="ARBA" id="ARBA00023163"/>
    </source>
</evidence>
<name>A0A4R7UPQ6_9PSEU</name>
<dbReference type="PROSITE" id="PS50977">
    <property type="entry name" value="HTH_TETR_2"/>
    <property type="match status" value="1"/>
</dbReference>
<evidence type="ECO:0000259" key="6">
    <source>
        <dbReference type="PROSITE" id="PS50977"/>
    </source>
</evidence>
<dbReference type="Pfam" id="PF00440">
    <property type="entry name" value="TetR_N"/>
    <property type="match status" value="1"/>
</dbReference>
<keyword evidence="1" id="KW-0805">Transcription regulation</keyword>
<dbReference type="Pfam" id="PF21597">
    <property type="entry name" value="TetR_C_43"/>
    <property type="match status" value="1"/>
</dbReference>
<feature type="DNA-binding region" description="H-T-H motif" evidence="4">
    <location>
        <begin position="82"/>
        <end position="101"/>
    </location>
</feature>
<dbReference type="InterPro" id="IPR050109">
    <property type="entry name" value="HTH-type_TetR-like_transc_reg"/>
</dbReference>
<dbReference type="Gene3D" id="1.10.357.10">
    <property type="entry name" value="Tetracycline Repressor, domain 2"/>
    <property type="match status" value="1"/>
</dbReference>
<gene>
    <name evidence="7" type="ORF">CLV71_13335</name>
</gene>
<proteinExistence type="predicted"/>
<feature type="region of interest" description="Disordered" evidence="5">
    <location>
        <begin position="35"/>
        <end position="60"/>
    </location>
</feature>
<sequence>MLWSVTSERHPERISIRFGSYRSIIRSATELESLQVHSGRDDEGEAEVTTGSVSSRRADTRRNNERILAAALESLTNADELSYNAIAKRACVGVGTVYRHFPNPEALVLAVYRREVRHLVDAVPDLLAEYRPEQAFRLWTSHLASYMMTKRGLADALSAATAAAGEDFTAGTYEAMVGAITTLLDACVEAGAVRPRLDPRTVLLALAGLMHLDPAGDWQRQAADITDLLWNGLRG</sequence>
<dbReference type="AlphaFoldDB" id="A0A4R7UPQ6"/>
<dbReference type="PANTHER" id="PTHR30055:SF234">
    <property type="entry name" value="HTH-TYPE TRANSCRIPTIONAL REGULATOR BETI"/>
    <property type="match status" value="1"/>
</dbReference>
<evidence type="ECO:0000256" key="4">
    <source>
        <dbReference type="PROSITE-ProRule" id="PRU00335"/>
    </source>
</evidence>
<dbReference type="InterPro" id="IPR001647">
    <property type="entry name" value="HTH_TetR"/>
</dbReference>
<keyword evidence="3" id="KW-0804">Transcription</keyword>
<feature type="domain" description="HTH tetR-type" evidence="6">
    <location>
        <begin position="61"/>
        <end position="119"/>
    </location>
</feature>
<accession>A0A4R7UPQ6</accession>
<organism evidence="7 8">
    <name type="scientific">Actinophytocola oryzae</name>
    <dbReference type="NCBI Taxonomy" id="502181"/>
    <lineage>
        <taxon>Bacteria</taxon>
        <taxon>Bacillati</taxon>
        <taxon>Actinomycetota</taxon>
        <taxon>Actinomycetes</taxon>
        <taxon>Pseudonocardiales</taxon>
        <taxon>Pseudonocardiaceae</taxon>
    </lineage>
</organism>
<reference evidence="7 8" key="1">
    <citation type="submission" date="2019-03" db="EMBL/GenBank/DDBJ databases">
        <title>Genomic Encyclopedia of Archaeal and Bacterial Type Strains, Phase II (KMG-II): from individual species to whole genera.</title>
        <authorList>
            <person name="Goeker M."/>
        </authorList>
    </citation>
    <scope>NUCLEOTIDE SEQUENCE [LARGE SCALE GENOMIC DNA]</scope>
    <source>
        <strain evidence="7 8">DSM 45499</strain>
    </source>
</reference>
<dbReference type="SUPFAM" id="SSF46689">
    <property type="entry name" value="Homeodomain-like"/>
    <property type="match status" value="1"/>
</dbReference>
<protein>
    <submittedName>
        <fullName evidence="7">TetR family transcriptional regulator</fullName>
    </submittedName>
</protein>
<dbReference type="InterPro" id="IPR049445">
    <property type="entry name" value="TetR_SbtR-like_C"/>
</dbReference>
<dbReference type="Proteomes" id="UP000294927">
    <property type="component" value="Unassembled WGS sequence"/>
</dbReference>
<dbReference type="GO" id="GO:0000976">
    <property type="term" value="F:transcription cis-regulatory region binding"/>
    <property type="evidence" value="ECO:0007669"/>
    <property type="project" value="TreeGrafter"/>
</dbReference>
<keyword evidence="8" id="KW-1185">Reference proteome</keyword>
<dbReference type="InterPro" id="IPR036271">
    <property type="entry name" value="Tet_transcr_reg_TetR-rel_C_sf"/>
</dbReference>
<evidence type="ECO:0000313" key="8">
    <source>
        <dbReference type="Proteomes" id="UP000294927"/>
    </source>
</evidence>
<evidence type="ECO:0000256" key="5">
    <source>
        <dbReference type="SAM" id="MobiDB-lite"/>
    </source>
</evidence>
<dbReference type="EMBL" id="SOCP01000033">
    <property type="protein sequence ID" value="TDV35939.1"/>
    <property type="molecule type" value="Genomic_DNA"/>
</dbReference>
<evidence type="ECO:0000256" key="2">
    <source>
        <dbReference type="ARBA" id="ARBA00023125"/>
    </source>
</evidence>
<dbReference type="PANTHER" id="PTHR30055">
    <property type="entry name" value="HTH-TYPE TRANSCRIPTIONAL REGULATOR RUTR"/>
    <property type="match status" value="1"/>
</dbReference>
<dbReference type="InterPro" id="IPR009057">
    <property type="entry name" value="Homeodomain-like_sf"/>
</dbReference>
<dbReference type="GO" id="GO:0003700">
    <property type="term" value="F:DNA-binding transcription factor activity"/>
    <property type="evidence" value="ECO:0007669"/>
    <property type="project" value="TreeGrafter"/>
</dbReference>
<keyword evidence="2 4" id="KW-0238">DNA-binding</keyword>
<evidence type="ECO:0000313" key="7">
    <source>
        <dbReference type="EMBL" id="TDV35939.1"/>
    </source>
</evidence>